<dbReference type="PROSITE" id="PS50835">
    <property type="entry name" value="IG_LIKE"/>
    <property type="match status" value="6"/>
</dbReference>
<comment type="caution">
    <text evidence="24">The sequence shown here is derived from an EMBL/GenBank/DDBJ whole genome shotgun (WGS) entry which is preliminary data.</text>
</comment>
<evidence type="ECO:0000256" key="20">
    <source>
        <dbReference type="SAM" id="Phobius"/>
    </source>
</evidence>
<keyword evidence="20" id="KW-0472">Membrane</keyword>
<dbReference type="CDD" id="cd00096">
    <property type="entry name" value="Ig"/>
    <property type="match status" value="1"/>
</dbReference>
<keyword evidence="9" id="KW-0904">Protein phosphatase</keyword>
<dbReference type="GO" id="GO:0016020">
    <property type="term" value="C:membrane"/>
    <property type="evidence" value="ECO:0007669"/>
    <property type="project" value="InterPro"/>
</dbReference>
<accession>A0A5C6MVG8</accession>
<comment type="subcellular location">
    <subcellularLocation>
        <location evidence="16">Cell projection</location>
        <location evidence="16">Kinocilium</location>
    </subcellularLocation>
    <subcellularLocation>
        <location evidence="2">Cytoplasm</location>
        <location evidence="2">Cytoskeleton</location>
        <location evidence="2">Microtubule organizing center</location>
        <location evidence="2">Centrosome</location>
    </subcellularLocation>
    <subcellularLocation>
        <location evidence="3">Cytoplasm</location>
        <location evidence="3">Cytoskeleton</location>
        <location evidence="3">Spindle pole</location>
    </subcellularLocation>
    <subcellularLocation>
        <location evidence="1">Nucleus</location>
    </subcellularLocation>
</comment>
<keyword evidence="8" id="KW-0378">Hydrolase</keyword>
<feature type="domain" description="Ig-like" evidence="23">
    <location>
        <begin position="642"/>
        <end position="740"/>
    </location>
</feature>
<evidence type="ECO:0000259" key="22">
    <source>
        <dbReference type="PROSITE" id="PS50056"/>
    </source>
</evidence>
<feature type="domain" description="Ig-like" evidence="23">
    <location>
        <begin position="1319"/>
        <end position="1403"/>
    </location>
</feature>
<dbReference type="CDD" id="cd14499">
    <property type="entry name" value="CDC14_C"/>
    <property type="match status" value="1"/>
</dbReference>
<evidence type="ECO:0000256" key="3">
    <source>
        <dbReference type="ARBA" id="ARBA00004647"/>
    </source>
</evidence>
<evidence type="ECO:0000256" key="5">
    <source>
        <dbReference type="ARBA" id="ARBA00022490"/>
    </source>
</evidence>
<feature type="compositionally biased region" description="Polar residues" evidence="19">
    <location>
        <begin position="389"/>
        <end position="406"/>
    </location>
</feature>
<dbReference type="CDD" id="cd17657">
    <property type="entry name" value="CDC14_N"/>
    <property type="match status" value="1"/>
</dbReference>
<keyword evidence="5" id="KW-0963">Cytoplasm</keyword>
<feature type="region of interest" description="Disordered" evidence="19">
    <location>
        <begin position="522"/>
        <end position="573"/>
    </location>
</feature>
<keyword evidence="15" id="KW-0393">Immunoglobulin domain</keyword>
<dbReference type="GO" id="GO:0007605">
    <property type="term" value="P:sensory perception of sound"/>
    <property type="evidence" value="ECO:0007669"/>
    <property type="project" value="UniProtKB-ARBA"/>
</dbReference>
<evidence type="ECO:0000313" key="24">
    <source>
        <dbReference type="EMBL" id="TWW58358.1"/>
    </source>
</evidence>
<feature type="compositionally biased region" description="Polar residues" evidence="19">
    <location>
        <begin position="439"/>
        <end position="465"/>
    </location>
</feature>
<dbReference type="SMART" id="SM00404">
    <property type="entry name" value="PTPc_motif"/>
    <property type="match status" value="1"/>
</dbReference>
<dbReference type="Pfam" id="PF13927">
    <property type="entry name" value="Ig_3"/>
    <property type="match status" value="3"/>
</dbReference>
<feature type="domain" description="Tyrosine specific protein phosphatases" evidence="22">
    <location>
        <begin position="278"/>
        <end position="340"/>
    </location>
</feature>
<dbReference type="PANTHER" id="PTHR23339">
    <property type="entry name" value="TYROSINE SPECIFIC PROTEIN PHOSPHATASE AND DUAL SPECIFICITY PROTEIN PHOSPHATASE"/>
    <property type="match status" value="1"/>
</dbReference>
<dbReference type="InterPro" id="IPR003595">
    <property type="entry name" value="Tyr_Pase_cat"/>
</dbReference>
<evidence type="ECO:0000259" key="23">
    <source>
        <dbReference type="PROSITE" id="PS50835"/>
    </source>
</evidence>
<evidence type="ECO:0000256" key="11">
    <source>
        <dbReference type="ARBA" id="ARBA00023212"/>
    </source>
</evidence>
<evidence type="ECO:0000256" key="12">
    <source>
        <dbReference type="ARBA" id="ARBA00023242"/>
    </source>
</evidence>
<sequence length="1449" mass="159082">MSVEGLRHPPVLSALFGMKAEDSELLGSAELIRERLYFATLRSKPKSTANTHYFCTDDEFIYENFYADFGPLNLAMLYRYCCKLNKKLKSFTLTRKRIIHYTSFDQRKRSNAAVLIGGYAVIYLKKSPEEAFRALTSGSNASYLPFRDASFGNCTFNLTVLDCLQGIRKALQHGFFDFETFSVDEYEHYERVENGDLNWIVPRKLVAFSGPHPRSKVENGYPLHAPEAYFPYFRKHNVAAVVRLNKKIYDAKRFTDAGFRHHDLFFLDGSTPSDGITHRFLHICESTEGAVAVHCKAGLGRTGTLIGCYLMKHYCFTAAEAISWIRICRPGSVIGPQQNFLQEKQAAMWLLGNSQRSQKSQLEERAVSYLLTSMNELTLNNATNTLHHSSNRATENQVVDSGSGLTQGDKLRALKSRRPPRYSTTGAVRSEEMVIHGRSASQPPRLSTGPGQSSSSRLVPSKFPTSSVSAAAKRIGRSPSSSASKLRSSRLASSLSDLYSSNMEEDKNIPYPLPPPTCPSPPTLVTLPPCRYGNGPRGVQREVSSNGHMYGGSAAPPAGGSSSSVHSSKQEPQDFVSYRGQWPSCAPKGSPGLYLSRSIPASRGRFAPQVQHHPSPPGGAAVHSEISSDCLMRRSKTDTKTPLLLMSSCCVRGLHVDVFPKRPLLKLGERQQLVCRVQDCLGVLSVSWSFLEDRPLTATTTTNESHSVLTFDPVMIEHEGALLCRVNCGGEGRQVKTSVHVYSFPSAPVISGGDHLTLGEESTLSCQVSGVYPAELITLTLIKGDAVLQSTTGEPGTSLVQSRYLLQPEKGDTGAQITCRATLDLQDLLFEERIKESSVTLNVLYAPIVMVTSHSVVVTTGAPLNLTCLAEGNPKPTISWSLRRESGRSEGRSQNGQLVLLSVSPADAGFYVCEATNTKGSQSADVELLVHAPPTNISLTVSPGEEVLEGQNVTFTCRSDGVPPATLVLKKEGVELERTDPASDPELTFSLSALMDDSAQYQCEASNQYGSQVVTRSISVRAHPLQVELSPTAPVVEQGSGLVLTCRSSGCLQRPIWTWRWLEHSHNQEQDQEQDPKWSVLQTSHAQDGESVLHLQNMDFLDQGEYSCEARCDNVVRYKTTHIQVLSVLPDPLLEDPGPVLLDSEAVFHCDVTNVFSVNLIRIQWKIGNTVMKTETFKFFGFSQNISSVLYLEIKDDHRFLSCKVELLTKEGSVWSSKMAGVLLEVHYPPRRTSLSVRPEEEVLEGQNMTFTCRSDGVPPTTLVLKKEGVELYRKGPAPELTFSLCSALMDDSAQYQCEASNQYGSQVVTRTVSIRAPPRDTTVLILPSAVVPEGENVTICCHTISFPLPTMVLKKLANGIEQHSSTGTFVLVNVKARDSGLYQVNVTNSLGHQVRVFSLSVTERSTLGAVTITLVCVAAALVAAALLLSYIRRSKKKGFYQLPRSSSA</sequence>
<evidence type="ECO:0000256" key="1">
    <source>
        <dbReference type="ARBA" id="ARBA00004123"/>
    </source>
</evidence>
<dbReference type="InterPro" id="IPR020422">
    <property type="entry name" value="TYR_PHOSPHATASE_DUAL_dom"/>
</dbReference>
<feature type="region of interest" description="Disordered" evidence="19">
    <location>
        <begin position="389"/>
        <end position="465"/>
    </location>
</feature>
<dbReference type="PROSITE" id="PS00383">
    <property type="entry name" value="TYR_PHOSPHATASE_1"/>
    <property type="match status" value="1"/>
</dbReference>
<dbReference type="Pfam" id="PF00782">
    <property type="entry name" value="DSPc"/>
    <property type="match status" value="1"/>
</dbReference>
<comment type="catalytic activity">
    <reaction evidence="18">
        <text>O-phospho-L-threonyl-[protein] + H2O = L-threonyl-[protein] + phosphate</text>
        <dbReference type="Rhea" id="RHEA:47004"/>
        <dbReference type="Rhea" id="RHEA-COMP:11060"/>
        <dbReference type="Rhea" id="RHEA-COMP:11605"/>
        <dbReference type="ChEBI" id="CHEBI:15377"/>
        <dbReference type="ChEBI" id="CHEBI:30013"/>
        <dbReference type="ChEBI" id="CHEBI:43474"/>
        <dbReference type="ChEBI" id="CHEBI:61977"/>
        <dbReference type="EC" id="3.1.3.16"/>
    </reaction>
</comment>
<dbReference type="Gene3D" id="2.60.40.10">
    <property type="entry name" value="Immunoglobulins"/>
    <property type="match status" value="8"/>
</dbReference>
<keyword evidence="6" id="KW-0597">Phosphoprotein</keyword>
<dbReference type="PRINTS" id="PR01474">
    <property type="entry name" value="VCAM1"/>
</dbReference>
<dbReference type="Gene3D" id="3.90.190.10">
    <property type="entry name" value="Protein tyrosine phosphatase superfamily"/>
    <property type="match status" value="2"/>
</dbReference>
<dbReference type="SMART" id="SM00195">
    <property type="entry name" value="DSPc"/>
    <property type="match status" value="1"/>
</dbReference>
<evidence type="ECO:0000256" key="4">
    <source>
        <dbReference type="ARBA" id="ARBA00007315"/>
    </source>
</evidence>
<evidence type="ECO:0000256" key="19">
    <source>
        <dbReference type="SAM" id="MobiDB-lite"/>
    </source>
</evidence>
<keyword evidence="7" id="KW-0132">Cell division</keyword>
<keyword evidence="20" id="KW-1133">Transmembrane helix</keyword>
<dbReference type="InterPro" id="IPR003599">
    <property type="entry name" value="Ig_sub"/>
</dbReference>
<dbReference type="SMART" id="SM00409">
    <property type="entry name" value="IG"/>
    <property type="match status" value="7"/>
</dbReference>
<evidence type="ECO:0000256" key="18">
    <source>
        <dbReference type="ARBA" id="ARBA00048336"/>
    </source>
</evidence>
<evidence type="ECO:0000256" key="7">
    <source>
        <dbReference type="ARBA" id="ARBA00022618"/>
    </source>
</evidence>
<dbReference type="FunFam" id="3.90.190.10:FF:000032">
    <property type="entry name" value="dual specificity protein phosphatase CDC14A isoform X1"/>
    <property type="match status" value="1"/>
</dbReference>
<dbReference type="Pfam" id="PF14671">
    <property type="entry name" value="DSPn"/>
    <property type="match status" value="1"/>
</dbReference>
<evidence type="ECO:0000256" key="15">
    <source>
        <dbReference type="ARBA" id="ARBA00023319"/>
    </source>
</evidence>
<dbReference type="GO" id="GO:0098609">
    <property type="term" value="P:cell-cell adhesion"/>
    <property type="evidence" value="ECO:0007669"/>
    <property type="project" value="InterPro"/>
</dbReference>
<dbReference type="SUPFAM" id="SSF52799">
    <property type="entry name" value="(Phosphotyrosine protein) phosphatases II"/>
    <property type="match status" value="2"/>
</dbReference>
<comment type="similarity">
    <text evidence="4">Belongs to the protein-tyrosine phosphatase family. Non-receptor class CDC14 subfamily.</text>
</comment>
<dbReference type="InterPro" id="IPR013783">
    <property type="entry name" value="Ig-like_fold"/>
</dbReference>
<dbReference type="GO" id="GO:0005813">
    <property type="term" value="C:centrosome"/>
    <property type="evidence" value="ECO:0007669"/>
    <property type="project" value="UniProtKB-SubCell"/>
</dbReference>
<feature type="domain" description="Ig-like" evidence="23">
    <location>
        <begin position="934"/>
        <end position="1019"/>
    </location>
</feature>
<dbReference type="Pfam" id="PF13895">
    <property type="entry name" value="Ig_2"/>
    <property type="match status" value="1"/>
</dbReference>
<organism evidence="24 25">
    <name type="scientific">Takifugu flavidus</name>
    <name type="common">sansaifugu</name>
    <dbReference type="NCBI Taxonomy" id="433684"/>
    <lineage>
        <taxon>Eukaryota</taxon>
        <taxon>Metazoa</taxon>
        <taxon>Chordata</taxon>
        <taxon>Craniata</taxon>
        <taxon>Vertebrata</taxon>
        <taxon>Euteleostomi</taxon>
        <taxon>Actinopterygii</taxon>
        <taxon>Neopterygii</taxon>
        <taxon>Teleostei</taxon>
        <taxon>Neoteleostei</taxon>
        <taxon>Acanthomorphata</taxon>
        <taxon>Eupercaria</taxon>
        <taxon>Tetraodontiformes</taxon>
        <taxon>Tetradontoidea</taxon>
        <taxon>Tetraodontidae</taxon>
        <taxon>Takifugu</taxon>
    </lineage>
</organism>
<feature type="compositionally biased region" description="Low complexity" evidence="19">
    <location>
        <begin position="477"/>
        <end position="489"/>
    </location>
</feature>
<dbReference type="InterPro" id="IPR044506">
    <property type="entry name" value="CDC14_C"/>
</dbReference>
<dbReference type="GO" id="GO:0051301">
    <property type="term" value="P:cell division"/>
    <property type="evidence" value="ECO:0007669"/>
    <property type="project" value="UniProtKB-KW"/>
</dbReference>
<evidence type="ECO:0000256" key="17">
    <source>
        <dbReference type="ARBA" id="ARBA00047761"/>
    </source>
</evidence>
<dbReference type="GO" id="GO:0060091">
    <property type="term" value="C:kinocilium"/>
    <property type="evidence" value="ECO:0007669"/>
    <property type="project" value="UniProtKB-SubCell"/>
</dbReference>
<dbReference type="FunFam" id="3.90.190.10:FF:000006">
    <property type="entry name" value="Dual specificity protein phosphatase CDC14B"/>
    <property type="match status" value="1"/>
</dbReference>
<protein>
    <submittedName>
        <fullName evidence="24">Dual specificity protein phosphatase CDC14AB</fullName>
    </submittedName>
</protein>
<dbReference type="FunFam" id="2.60.40.10:FF:000032">
    <property type="entry name" value="palladin isoform X1"/>
    <property type="match status" value="1"/>
</dbReference>
<dbReference type="InterPro" id="IPR007110">
    <property type="entry name" value="Ig-like_dom"/>
</dbReference>
<dbReference type="InterPro" id="IPR016130">
    <property type="entry name" value="Tyr_Pase_AS"/>
</dbReference>
<keyword evidence="14" id="KW-0131">Cell cycle</keyword>
<feature type="domain" description="Ig-like" evidence="23">
    <location>
        <begin position="1230"/>
        <end position="1314"/>
    </location>
</feature>
<evidence type="ECO:0000256" key="10">
    <source>
        <dbReference type="ARBA" id="ARBA00023157"/>
    </source>
</evidence>
<proteinExistence type="inferred from homology"/>
<dbReference type="InterPro" id="IPR050561">
    <property type="entry name" value="PTP"/>
</dbReference>
<dbReference type="InterPro" id="IPR003989">
    <property type="entry name" value="VCAM-1"/>
</dbReference>
<keyword evidence="25" id="KW-1185">Reference proteome</keyword>
<feature type="domain" description="Ig-like" evidence="23">
    <location>
        <begin position="1024"/>
        <end position="1124"/>
    </location>
</feature>
<evidence type="ECO:0000259" key="21">
    <source>
        <dbReference type="PROSITE" id="PS50054"/>
    </source>
</evidence>
<evidence type="ECO:0000256" key="13">
    <source>
        <dbReference type="ARBA" id="ARBA00023273"/>
    </source>
</evidence>
<dbReference type="InterPro" id="IPR000340">
    <property type="entry name" value="Dual-sp_phosphatase_cat-dom"/>
</dbReference>
<feature type="region of interest" description="Disordered" evidence="19">
    <location>
        <begin position="470"/>
        <end position="489"/>
    </location>
</feature>
<keyword evidence="13" id="KW-0966">Cell projection</keyword>
<evidence type="ECO:0000256" key="2">
    <source>
        <dbReference type="ARBA" id="ARBA00004300"/>
    </source>
</evidence>
<feature type="domain" description="Tyrosine-protein phosphatase" evidence="21">
    <location>
        <begin position="195"/>
        <end position="353"/>
    </location>
</feature>
<dbReference type="PROSITE" id="PS50056">
    <property type="entry name" value="TYR_PHOSPHATASE_2"/>
    <property type="match status" value="1"/>
</dbReference>
<evidence type="ECO:0000256" key="14">
    <source>
        <dbReference type="ARBA" id="ARBA00023306"/>
    </source>
</evidence>
<dbReference type="InterPro" id="IPR000387">
    <property type="entry name" value="Tyr_Pase_dom"/>
</dbReference>
<dbReference type="GO" id="GO:0005634">
    <property type="term" value="C:nucleus"/>
    <property type="evidence" value="ECO:0007669"/>
    <property type="project" value="UniProtKB-SubCell"/>
</dbReference>
<keyword evidence="11" id="KW-0206">Cytoskeleton</keyword>
<dbReference type="InterPro" id="IPR003598">
    <property type="entry name" value="Ig_sub2"/>
</dbReference>
<dbReference type="Proteomes" id="UP000324091">
    <property type="component" value="Chromosome 7"/>
</dbReference>
<dbReference type="InterPro" id="IPR036179">
    <property type="entry name" value="Ig-like_dom_sf"/>
</dbReference>
<reference evidence="24 25" key="1">
    <citation type="submission" date="2019-04" db="EMBL/GenBank/DDBJ databases">
        <title>Chromosome genome assembly for Takifugu flavidus.</title>
        <authorList>
            <person name="Xiao S."/>
        </authorList>
    </citation>
    <scope>NUCLEOTIDE SEQUENCE [LARGE SCALE GENOMIC DNA]</scope>
    <source>
        <strain evidence="24">HTHZ2018</strain>
        <tissue evidence="24">Muscle</tissue>
    </source>
</reference>
<name>A0A5C6MVG8_9TELE</name>
<keyword evidence="20" id="KW-0812">Transmembrane</keyword>
<gene>
    <name evidence="24" type="ORF">D4764_07G0010770</name>
</gene>
<dbReference type="SMART" id="SM00408">
    <property type="entry name" value="IGc2"/>
    <property type="match status" value="5"/>
</dbReference>
<evidence type="ECO:0000256" key="9">
    <source>
        <dbReference type="ARBA" id="ARBA00022912"/>
    </source>
</evidence>
<evidence type="ECO:0000256" key="16">
    <source>
        <dbReference type="ARBA" id="ARBA00037822"/>
    </source>
</evidence>
<dbReference type="SUPFAM" id="SSF48726">
    <property type="entry name" value="Immunoglobulin"/>
    <property type="match status" value="8"/>
</dbReference>
<evidence type="ECO:0000256" key="6">
    <source>
        <dbReference type="ARBA" id="ARBA00022553"/>
    </source>
</evidence>
<feature type="domain" description="Ig-like" evidence="23">
    <location>
        <begin position="847"/>
        <end position="929"/>
    </location>
</feature>
<dbReference type="GO" id="GO:0000922">
    <property type="term" value="C:spindle pole"/>
    <property type="evidence" value="ECO:0007669"/>
    <property type="project" value="UniProtKB-SubCell"/>
</dbReference>
<dbReference type="GO" id="GO:0004722">
    <property type="term" value="F:protein serine/threonine phosphatase activity"/>
    <property type="evidence" value="ECO:0007669"/>
    <property type="project" value="UniProtKB-EC"/>
</dbReference>
<dbReference type="PROSITE" id="PS50054">
    <property type="entry name" value="TYR_PHOSPHATASE_DUAL"/>
    <property type="match status" value="1"/>
</dbReference>
<evidence type="ECO:0000313" key="25">
    <source>
        <dbReference type="Proteomes" id="UP000324091"/>
    </source>
</evidence>
<dbReference type="InterPro" id="IPR029021">
    <property type="entry name" value="Prot-tyrosine_phosphatase-like"/>
</dbReference>
<dbReference type="EMBL" id="RHFK02000020">
    <property type="protein sequence ID" value="TWW58358.1"/>
    <property type="molecule type" value="Genomic_DNA"/>
</dbReference>
<comment type="catalytic activity">
    <reaction evidence="17">
        <text>O-phospho-L-seryl-[protein] + H2O = L-seryl-[protein] + phosphate</text>
        <dbReference type="Rhea" id="RHEA:20629"/>
        <dbReference type="Rhea" id="RHEA-COMP:9863"/>
        <dbReference type="Rhea" id="RHEA-COMP:11604"/>
        <dbReference type="ChEBI" id="CHEBI:15377"/>
        <dbReference type="ChEBI" id="CHEBI:29999"/>
        <dbReference type="ChEBI" id="CHEBI:43474"/>
        <dbReference type="ChEBI" id="CHEBI:83421"/>
        <dbReference type="EC" id="3.1.3.16"/>
    </reaction>
</comment>
<evidence type="ECO:0000256" key="8">
    <source>
        <dbReference type="ARBA" id="ARBA00022801"/>
    </source>
</evidence>
<keyword evidence="10" id="KW-1015">Disulfide bond</keyword>
<feature type="compositionally biased region" description="Low complexity" evidence="19">
    <location>
        <begin position="551"/>
        <end position="564"/>
    </location>
</feature>
<keyword evidence="12" id="KW-0539">Nucleus</keyword>
<dbReference type="InterPro" id="IPR029260">
    <property type="entry name" value="DSPn"/>
</dbReference>
<feature type="transmembrane region" description="Helical" evidence="20">
    <location>
        <begin position="1408"/>
        <end position="1432"/>
    </location>
</feature>